<proteinExistence type="inferred from homology"/>
<dbReference type="InterPro" id="IPR005628">
    <property type="entry name" value="GspK"/>
</dbReference>
<evidence type="ECO:0000256" key="7">
    <source>
        <dbReference type="ARBA" id="ARBA00022927"/>
    </source>
</evidence>
<evidence type="ECO:0000256" key="2">
    <source>
        <dbReference type="ARBA" id="ARBA00007246"/>
    </source>
</evidence>
<keyword evidence="4" id="KW-1003">Cell membrane</keyword>
<keyword evidence="9 10" id="KW-0472">Membrane</keyword>
<evidence type="ECO:0000256" key="10">
    <source>
        <dbReference type="SAM" id="Phobius"/>
    </source>
</evidence>
<dbReference type="Proteomes" id="UP000321523">
    <property type="component" value="Unassembled WGS sequence"/>
</dbReference>
<evidence type="ECO:0000313" key="13">
    <source>
        <dbReference type="Proteomes" id="UP000321523"/>
    </source>
</evidence>
<protein>
    <recommendedName>
        <fullName evidence="11">T2SS protein K first SAM-like domain-containing protein</fullName>
    </recommendedName>
</protein>
<evidence type="ECO:0000256" key="3">
    <source>
        <dbReference type="ARBA" id="ARBA00022448"/>
    </source>
</evidence>
<keyword evidence="7" id="KW-0653">Protein transport</keyword>
<evidence type="ECO:0000256" key="8">
    <source>
        <dbReference type="ARBA" id="ARBA00022989"/>
    </source>
</evidence>
<evidence type="ECO:0000256" key="9">
    <source>
        <dbReference type="ARBA" id="ARBA00023136"/>
    </source>
</evidence>
<dbReference type="PANTHER" id="PTHR38831">
    <property type="entry name" value="TYPE II SECRETION SYSTEM PROTEIN K"/>
    <property type="match status" value="1"/>
</dbReference>
<reference evidence="12 13" key="1">
    <citation type="submission" date="2019-07" db="EMBL/GenBank/DDBJ databases">
        <title>Whole genome shotgun sequence of Skermanella aerolata NBRC 106429.</title>
        <authorList>
            <person name="Hosoyama A."/>
            <person name="Uohara A."/>
            <person name="Ohji S."/>
            <person name="Ichikawa N."/>
        </authorList>
    </citation>
    <scope>NUCLEOTIDE SEQUENCE [LARGE SCALE GENOMIC DNA]</scope>
    <source>
        <strain evidence="12 13">NBRC 106429</strain>
    </source>
</reference>
<dbReference type="GO" id="GO:0005886">
    <property type="term" value="C:plasma membrane"/>
    <property type="evidence" value="ECO:0007669"/>
    <property type="project" value="UniProtKB-SubCell"/>
</dbReference>
<evidence type="ECO:0000256" key="1">
    <source>
        <dbReference type="ARBA" id="ARBA00004533"/>
    </source>
</evidence>
<gene>
    <name evidence="12" type="ORF">SAE02_60180</name>
</gene>
<name>A0A512E094_9PROT</name>
<comment type="similarity">
    <text evidence="2">Belongs to the GSP K family.</text>
</comment>
<dbReference type="SUPFAM" id="SSF158544">
    <property type="entry name" value="GspK insert domain-like"/>
    <property type="match status" value="1"/>
</dbReference>
<dbReference type="InterPro" id="IPR049031">
    <property type="entry name" value="T2SSK_SAM-like_1st"/>
</dbReference>
<dbReference type="PANTHER" id="PTHR38831:SF1">
    <property type="entry name" value="TYPE II SECRETION SYSTEM PROTEIN K-RELATED"/>
    <property type="match status" value="1"/>
</dbReference>
<comment type="subcellular location">
    <subcellularLocation>
        <location evidence="1">Cell inner membrane</location>
    </subcellularLocation>
</comment>
<keyword evidence="3" id="KW-0813">Transport</keyword>
<keyword evidence="6 10" id="KW-0812">Transmembrane</keyword>
<keyword evidence="8 10" id="KW-1133">Transmembrane helix</keyword>
<feature type="transmembrane region" description="Helical" evidence="10">
    <location>
        <begin position="6"/>
        <end position="26"/>
    </location>
</feature>
<evidence type="ECO:0000259" key="11">
    <source>
        <dbReference type="Pfam" id="PF21687"/>
    </source>
</evidence>
<evidence type="ECO:0000256" key="4">
    <source>
        <dbReference type="ARBA" id="ARBA00022475"/>
    </source>
</evidence>
<dbReference type="GO" id="GO:0009306">
    <property type="term" value="P:protein secretion"/>
    <property type="evidence" value="ECO:0007669"/>
    <property type="project" value="InterPro"/>
</dbReference>
<organism evidence="12 13">
    <name type="scientific">Skermanella aerolata</name>
    <dbReference type="NCBI Taxonomy" id="393310"/>
    <lineage>
        <taxon>Bacteria</taxon>
        <taxon>Pseudomonadati</taxon>
        <taxon>Pseudomonadota</taxon>
        <taxon>Alphaproteobacteria</taxon>
        <taxon>Rhodospirillales</taxon>
        <taxon>Azospirillaceae</taxon>
        <taxon>Skermanella</taxon>
    </lineage>
</organism>
<dbReference type="RefSeq" id="WP_052832744.1">
    <property type="nucleotide sequence ID" value="NZ_BJYZ01000032.1"/>
</dbReference>
<dbReference type="Pfam" id="PF21687">
    <property type="entry name" value="T2SSK_1st"/>
    <property type="match status" value="1"/>
</dbReference>
<dbReference type="Gene3D" id="1.10.40.60">
    <property type="entry name" value="EpsJ-like"/>
    <property type="match status" value="1"/>
</dbReference>
<dbReference type="InterPro" id="IPR038072">
    <property type="entry name" value="GspK_central_sf"/>
</dbReference>
<dbReference type="OrthoDB" id="7349355at2"/>
<dbReference type="EMBL" id="BJYZ01000032">
    <property type="protein sequence ID" value="GEO41870.1"/>
    <property type="molecule type" value="Genomic_DNA"/>
</dbReference>
<evidence type="ECO:0000313" key="12">
    <source>
        <dbReference type="EMBL" id="GEO41870.1"/>
    </source>
</evidence>
<evidence type="ECO:0000256" key="5">
    <source>
        <dbReference type="ARBA" id="ARBA00022519"/>
    </source>
</evidence>
<keyword evidence="13" id="KW-1185">Reference proteome</keyword>
<feature type="domain" description="T2SS protein K first SAM-like" evidence="11">
    <location>
        <begin position="108"/>
        <end position="196"/>
    </location>
</feature>
<keyword evidence="5" id="KW-0997">Cell inner membrane</keyword>
<evidence type="ECO:0000256" key="6">
    <source>
        <dbReference type="ARBA" id="ARBA00022692"/>
    </source>
</evidence>
<sequence>MRRPGFALIAVFWIIMVVGLFAAIVASRTGFDIERSGWAVDVGRVRAAVDGAAEEAAFELIGRLGSGGLVTNLTDLAQFEIVIDDIRVLVALEDEDGKIDLNGAQPELLAALLDVVLQRDPTLATDDSLTLSERIADFRDIDNLRRLHGAEDPDYAAEGLAAGAKDTALDTVGELGQVLGVTAGLAAAVEPYVTVYSGRSQFDPDAGSLELKPMIDAINAAGLTSSVAPSRRRVFSVTASAALPNGVAFTRTAGFRITGNAAQPVAWFGWRPTDR</sequence>
<comment type="caution">
    <text evidence="12">The sequence shown here is derived from an EMBL/GenBank/DDBJ whole genome shotgun (WGS) entry which is preliminary data.</text>
</comment>
<dbReference type="AlphaFoldDB" id="A0A512E094"/>
<accession>A0A512E094</accession>